<dbReference type="Proteomes" id="UP000887458">
    <property type="component" value="Unassembled WGS sequence"/>
</dbReference>
<reference evidence="2 3" key="2">
    <citation type="journal article" date="2022" name="Mol. Biol. Evol.">
        <title>Comparative Genomics Reveals Insights into the Divergent Evolution of Astigmatic Mites and Household Pest Adaptations.</title>
        <authorList>
            <person name="Xiong Q."/>
            <person name="Wan A.T."/>
            <person name="Liu X."/>
            <person name="Fung C.S."/>
            <person name="Xiao X."/>
            <person name="Malainual N."/>
            <person name="Hou J."/>
            <person name="Wang L."/>
            <person name="Wang M."/>
            <person name="Yang K.Y."/>
            <person name="Cui Y."/>
            <person name="Leung E.L."/>
            <person name="Nong W."/>
            <person name="Shin S.K."/>
            <person name="Au S.W."/>
            <person name="Jeong K.Y."/>
            <person name="Chew F.T."/>
            <person name="Hui J.H."/>
            <person name="Leung T.F."/>
            <person name="Tungtrongchitr A."/>
            <person name="Zhong N."/>
            <person name="Liu Z."/>
            <person name="Tsui S.K."/>
        </authorList>
    </citation>
    <scope>NUCLEOTIDE SEQUENCE [LARGE SCALE GENOMIC DNA]</scope>
    <source>
        <strain evidence="2">Derp</strain>
    </source>
</reference>
<organism evidence="2 3">
    <name type="scientific">Dermatophagoides pteronyssinus</name>
    <name type="common">European house dust mite</name>
    <dbReference type="NCBI Taxonomy" id="6956"/>
    <lineage>
        <taxon>Eukaryota</taxon>
        <taxon>Metazoa</taxon>
        <taxon>Ecdysozoa</taxon>
        <taxon>Arthropoda</taxon>
        <taxon>Chelicerata</taxon>
        <taxon>Arachnida</taxon>
        <taxon>Acari</taxon>
        <taxon>Acariformes</taxon>
        <taxon>Sarcoptiformes</taxon>
        <taxon>Astigmata</taxon>
        <taxon>Psoroptidia</taxon>
        <taxon>Analgoidea</taxon>
        <taxon>Pyroglyphidae</taxon>
        <taxon>Dermatophagoidinae</taxon>
        <taxon>Dermatophagoides</taxon>
    </lineage>
</organism>
<protein>
    <submittedName>
        <fullName evidence="2">Uncharacterized protein</fullName>
    </submittedName>
</protein>
<name>A0ABQ8J8N8_DERPT</name>
<keyword evidence="1" id="KW-0472">Membrane</keyword>
<dbReference type="EMBL" id="NJHN03000062">
    <property type="protein sequence ID" value="KAH9418908.1"/>
    <property type="molecule type" value="Genomic_DNA"/>
</dbReference>
<keyword evidence="3" id="KW-1185">Reference proteome</keyword>
<gene>
    <name evidence="2" type="ORF">DERP_004236</name>
</gene>
<keyword evidence="1" id="KW-0812">Transmembrane</keyword>
<reference evidence="2 3" key="1">
    <citation type="journal article" date="2018" name="J. Allergy Clin. Immunol.">
        <title>High-quality assembly of Dermatophagoides pteronyssinus genome and transcriptome reveals a wide range of novel allergens.</title>
        <authorList>
            <person name="Liu X.Y."/>
            <person name="Yang K.Y."/>
            <person name="Wang M.Q."/>
            <person name="Kwok J.S."/>
            <person name="Zeng X."/>
            <person name="Yang Z."/>
            <person name="Xiao X.J."/>
            <person name="Lau C.P."/>
            <person name="Li Y."/>
            <person name="Huang Z.M."/>
            <person name="Ba J.G."/>
            <person name="Yim A.K."/>
            <person name="Ouyang C.Y."/>
            <person name="Ngai S.M."/>
            <person name="Chan T.F."/>
            <person name="Leung E.L."/>
            <person name="Liu L."/>
            <person name="Liu Z.G."/>
            <person name="Tsui S.K."/>
        </authorList>
    </citation>
    <scope>NUCLEOTIDE SEQUENCE [LARGE SCALE GENOMIC DNA]</scope>
    <source>
        <strain evidence="2">Derp</strain>
    </source>
</reference>
<evidence type="ECO:0000313" key="3">
    <source>
        <dbReference type="Proteomes" id="UP000887458"/>
    </source>
</evidence>
<evidence type="ECO:0000313" key="2">
    <source>
        <dbReference type="EMBL" id="KAH9418908.1"/>
    </source>
</evidence>
<evidence type="ECO:0000256" key="1">
    <source>
        <dbReference type="SAM" id="Phobius"/>
    </source>
</evidence>
<sequence>MVIIFLFNKSSDWLLYLYCLSGRVVGHLFIGYQIVIVLQKCLQDSKSVLLACKNFVVKTLIFLIPFMKN</sequence>
<feature type="transmembrane region" description="Helical" evidence="1">
    <location>
        <begin position="15"/>
        <end position="36"/>
    </location>
</feature>
<accession>A0ABQ8J8N8</accession>
<proteinExistence type="predicted"/>
<comment type="caution">
    <text evidence="2">The sequence shown here is derived from an EMBL/GenBank/DDBJ whole genome shotgun (WGS) entry which is preliminary data.</text>
</comment>
<keyword evidence="1" id="KW-1133">Transmembrane helix</keyword>